<organism evidence="6 7">
    <name type="scientific">Fulvimarina endophytica</name>
    <dbReference type="NCBI Taxonomy" id="2293836"/>
    <lineage>
        <taxon>Bacteria</taxon>
        <taxon>Pseudomonadati</taxon>
        <taxon>Pseudomonadota</taxon>
        <taxon>Alphaproteobacteria</taxon>
        <taxon>Hyphomicrobiales</taxon>
        <taxon>Aurantimonadaceae</taxon>
        <taxon>Fulvimarina</taxon>
    </lineage>
</organism>
<dbReference type="Proteomes" id="UP000264310">
    <property type="component" value="Unassembled WGS sequence"/>
</dbReference>
<dbReference type="InterPro" id="IPR019691">
    <property type="entry name" value="DUF2585"/>
</dbReference>
<evidence type="ECO:0000256" key="2">
    <source>
        <dbReference type="ARBA" id="ARBA00022692"/>
    </source>
</evidence>
<evidence type="ECO:0000256" key="4">
    <source>
        <dbReference type="ARBA" id="ARBA00023136"/>
    </source>
</evidence>
<evidence type="ECO:0000256" key="5">
    <source>
        <dbReference type="SAM" id="Phobius"/>
    </source>
</evidence>
<proteinExistence type="predicted"/>
<name>A0A371X7W0_9HYPH</name>
<protein>
    <submittedName>
        <fullName evidence="6">DUF2585 family protein</fullName>
    </submittedName>
</protein>
<evidence type="ECO:0000313" key="7">
    <source>
        <dbReference type="Proteomes" id="UP000264310"/>
    </source>
</evidence>
<evidence type="ECO:0000256" key="3">
    <source>
        <dbReference type="ARBA" id="ARBA00022989"/>
    </source>
</evidence>
<accession>A0A371X7W0</accession>
<feature type="transmembrane region" description="Helical" evidence="5">
    <location>
        <begin position="166"/>
        <end position="184"/>
    </location>
</feature>
<feature type="transmembrane region" description="Helical" evidence="5">
    <location>
        <begin position="79"/>
        <end position="97"/>
    </location>
</feature>
<keyword evidence="7" id="KW-1185">Reference proteome</keyword>
<feature type="transmembrane region" description="Helical" evidence="5">
    <location>
        <begin position="25"/>
        <end position="47"/>
    </location>
</feature>
<keyword evidence="1" id="KW-1003">Cell membrane</keyword>
<dbReference type="GO" id="GO:0005886">
    <property type="term" value="C:plasma membrane"/>
    <property type="evidence" value="ECO:0007669"/>
    <property type="project" value="InterPro"/>
</dbReference>
<comment type="caution">
    <text evidence="6">The sequence shown here is derived from an EMBL/GenBank/DDBJ whole genome shotgun (WGS) entry which is preliminary data.</text>
</comment>
<evidence type="ECO:0000313" key="6">
    <source>
        <dbReference type="EMBL" id="RFC65307.1"/>
    </source>
</evidence>
<sequence length="199" mass="21814">MSIRQTSEGPAIGASGQAHDGRVPISWLSASLCILAVNGFVVLYLWVMGRPFVAPHEPFQLFSASLSQGDNSLHLSDPYSLSHAIFGMGLFLFIDWMKPHWFFGRKLLVAILGSAFWEVVENTPFVVDLFNDPAQGDVYRGDSIVNSLSDTLFVALGFVFASRVRWPVVVAVAVVLEIVVSLWIHDGLILGTLKVLGLQ</sequence>
<reference evidence="6 7" key="1">
    <citation type="submission" date="2018-08" db="EMBL/GenBank/DDBJ databases">
        <title>Fulvimarina sp. 85, whole genome shotgun sequence.</title>
        <authorList>
            <person name="Tuo L."/>
        </authorList>
    </citation>
    <scope>NUCLEOTIDE SEQUENCE [LARGE SCALE GENOMIC DNA]</scope>
    <source>
        <strain evidence="6 7">85</strain>
    </source>
</reference>
<gene>
    <name evidence="6" type="ORF">DYI37_05595</name>
</gene>
<keyword evidence="2 5" id="KW-0812">Transmembrane</keyword>
<keyword evidence="4 5" id="KW-0472">Membrane</keyword>
<dbReference type="RefSeq" id="WP_116682205.1">
    <property type="nucleotide sequence ID" value="NZ_QURL01000002.1"/>
</dbReference>
<keyword evidence="3 5" id="KW-1133">Transmembrane helix</keyword>
<dbReference type="Pfam" id="PF10755">
    <property type="entry name" value="DUF2585"/>
    <property type="match status" value="1"/>
</dbReference>
<evidence type="ECO:0000256" key="1">
    <source>
        <dbReference type="ARBA" id="ARBA00022475"/>
    </source>
</evidence>
<dbReference type="EMBL" id="QURL01000002">
    <property type="protein sequence ID" value="RFC65307.1"/>
    <property type="molecule type" value="Genomic_DNA"/>
</dbReference>
<dbReference type="OrthoDB" id="9811954at2"/>
<dbReference type="AlphaFoldDB" id="A0A371X7W0"/>